<reference evidence="1 2" key="1">
    <citation type="submission" date="2020-08" db="EMBL/GenBank/DDBJ databases">
        <title>Genomic Encyclopedia of Type Strains, Phase IV (KMG-IV): sequencing the most valuable type-strain genomes for metagenomic binning, comparative biology and taxonomic classification.</title>
        <authorList>
            <person name="Goeker M."/>
        </authorList>
    </citation>
    <scope>NUCLEOTIDE SEQUENCE [LARGE SCALE GENOMIC DNA]</scope>
    <source>
        <strain evidence="1 2">DSM 7050</strain>
    </source>
</reference>
<name>A0ABR6L1R2_9HYPH</name>
<dbReference type="RefSeq" id="WP_183262632.1">
    <property type="nucleotide sequence ID" value="NZ_BAAAVZ010000002.1"/>
</dbReference>
<organism evidence="1 2">
    <name type="scientific">Aminobacter niigataensis</name>
    <dbReference type="NCBI Taxonomy" id="83265"/>
    <lineage>
        <taxon>Bacteria</taxon>
        <taxon>Pseudomonadati</taxon>
        <taxon>Pseudomonadota</taxon>
        <taxon>Alphaproteobacteria</taxon>
        <taxon>Hyphomicrobiales</taxon>
        <taxon>Phyllobacteriaceae</taxon>
        <taxon>Aminobacter</taxon>
    </lineage>
</organism>
<accession>A0ABR6L1R2</accession>
<dbReference type="Proteomes" id="UP000539538">
    <property type="component" value="Unassembled WGS sequence"/>
</dbReference>
<sequence>MTQENETVTAESLMGRLQAEANRSGDARRIGTLARLVEACDEIMSGDAYKRAKSAKLDPERFNPNFVKLNSQAIHQYVLLRDRLERGKSEWKGPVATTIRGEKDLMTYLKLRDEEAKRPGKPRMRGPRTRKLDELVDAIEGISDQALLRQALADGRAWKRELDILLATLRKLPEVDVDALREGRVLSNARNGQGGSALTPDDTQILRKLLARLRDNDALADFGLISRNGRVKMDIAPGLDLIYPEELGLLARLAGIAEIAG</sequence>
<evidence type="ECO:0000313" key="1">
    <source>
        <dbReference type="EMBL" id="MBB4650578.1"/>
    </source>
</evidence>
<comment type="caution">
    <text evidence="1">The sequence shown here is derived from an EMBL/GenBank/DDBJ whole genome shotgun (WGS) entry which is preliminary data.</text>
</comment>
<proteinExistence type="predicted"/>
<evidence type="ECO:0000313" key="2">
    <source>
        <dbReference type="Proteomes" id="UP000539538"/>
    </source>
</evidence>
<gene>
    <name evidence="1" type="ORF">GGQ99_002333</name>
</gene>
<dbReference type="EMBL" id="JACHOT010000002">
    <property type="protein sequence ID" value="MBB4650578.1"/>
    <property type="molecule type" value="Genomic_DNA"/>
</dbReference>
<keyword evidence="2" id="KW-1185">Reference proteome</keyword>
<protein>
    <submittedName>
        <fullName evidence="1">Uncharacterized protein</fullName>
    </submittedName>
</protein>